<proteinExistence type="predicted"/>
<organism evidence="1 2">
    <name type="scientific">Smallanthus sonchifolius</name>
    <dbReference type="NCBI Taxonomy" id="185202"/>
    <lineage>
        <taxon>Eukaryota</taxon>
        <taxon>Viridiplantae</taxon>
        <taxon>Streptophyta</taxon>
        <taxon>Embryophyta</taxon>
        <taxon>Tracheophyta</taxon>
        <taxon>Spermatophyta</taxon>
        <taxon>Magnoliopsida</taxon>
        <taxon>eudicotyledons</taxon>
        <taxon>Gunneridae</taxon>
        <taxon>Pentapetalae</taxon>
        <taxon>asterids</taxon>
        <taxon>campanulids</taxon>
        <taxon>Asterales</taxon>
        <taxon>Asteraceae</taxon>
        <taxon>Asteroideae</taxon>
        <taxon>Heliantheae alliance</taxon>
        <taxon>Millerieae</taxon>
        <taxon>Smallanthus</taxon>
    </lineage>
</organism>
<dbReference type="Proteomes" id="UP001056120">
    <property type="component" value="Linkage Group LG13"/>
</dbReference>
<keyword evidence="2" id="KW-1185">Reference proteome</keyword>
<comment type="caution">
    <text evidence="1">The sequence shown here is derived from an EMBL/GenBank/DDBJ whole genome shotgun (WGS) entry which is preliminary data.</text>
</comment>
<accession>A0ACB9GTR2</accession>
<evidence type="ECO:0000313" key="2">
    <source>
        <dbReference type="Proteomes" id="UP001056120"/>
    </source>
</evidence>
<sequence>MDESKQSVWEKLLWLSLQNLFLPSSPAAFTRATVVAVKYSIVERPEKIDSVLHPEISTFLMLIKDQDRHVRRAAVAIKSSLFKIQVMEAIEVDFQKGDGDRHIYGDGDEGLRLREMEVTIC</sequence>
<reference evidence="2" key="1">
    <citation type="journal article" date="2022" name="Mol. Ecol. Resour.">
        <title>The genomes of chicory, endive, great burdock and yacon provide insights into Asteraceae palaeo-polyploidization history and plant inulin production.</title>
        <authorList>
            <person name="Fan W."/>
            <person name="Wang S."/>
            <person name="Wang H."/>
            <person name="Wang A."/>
            <person name="Jiang F."/>
            <person name="Liu H."/>
            <person name="Zhao H."/>
            <person name="Xu D."/>
            <person name="Zhang Y."/>
        </authorList>
    </citation>
    <scope>NUCLEOTIDE SEQUENCE [LARGE SCALE GENOMIC DNA]</scope>
    <source>
        <strain evidence="2">cv. Yunnan</strain>
    </source>
</reference>
<name>A0ACB9GTR2_9ASTR</name>
<gene>
    <name evidence="1" type="ORF">L1987_40709</name>
</gene>
<reference evidence="1 2" key="2">
    <citation type="journal article" date="2022" name="Mol. Ecol. Resour.">
        <title>The genomes of chicory, endive, great burdock and yacon provide insights into Asteraceae paleo-polyploidization history and plant inulin production.</title>
        <authorList>
            <person name="Fan W."/>
            <person name="Wang S."/>
            <person name="Wang H."/>
            <person name="Wang A."/>
            <person name="Jiang F."/>
            <person name="Liu H."/>
            <person name="Zhao H."/>
            <person name="Xu D."/>
            <person name="Zhang Y."/>
        </authorList>
    </citation>
    <scope>NUCLEOTIDE SEQUENCE [LARGE SCALE GENOMIC DNA]</scope>
    <source>
        <strain evidence="2">cv. Yunnan</strain>
        <tissue evidence="1">Leaves</tissue>
    </source>
</reference>
<protein>
    <submittedName>
        <fullName evidence="1">Uncharacterized protein</fullName>
    </submittedName>
</protein>
<dbReference type="EMBL" id="CM042030">
    <property type="protein sequence ID" value="KAI3786767.1"/>
    <property type="molecule type" value="Genomic_DNA"/>
</dbReference>
<evidence type="ECO:0000313" key="1">
    <source>
        <dbReference type="EMBL" id="KAI3786767.1"/>
    </source>
</evidence>